<sequence>MDVPCALPPRPGLLSSLLRWSAACAAIPPLLTPALLLGPVSQGASDALMRAWCLWARRVFGVDVEVVDHNAGRYDAAAYVFLQLNQTSLSETFVTPPALPRPALIFMNLGFAVLPFAGWVPLSQGSTVVVRQWHAQARRAVDRATEALRRGASYYMSIEGLRSPDGALGPYKKGAAVLAIRSGATIVPMVFHGARAVLPVGEWRVRPGRVRVELLPALETRGLRYEDRDALLQRLRELAEAHGLGLPPG</sequence>
<dbReference type="GO" id="GO:0006654">
    <property type="term" value="P:phosphatidic acid biosynthetic process"/>
    <property type="evidence" value="ECO:0007669"/>
    <property type="project" value="TreeGrafter"/>
</dbReference>
<evidence type="ECO:0000313" key="5">
    <source>
        <dbReference type="EMBL" id="TQF13063.1"/>
    </source>
</evidence>
<keyword evidence="2 5" id="KW-0808">Transferase</keyword>
<keyword evidence="6" id="KW-1185">Reference proteome</keyword>
<evidence type="ECO:0000259" key="4">
    <source>
        <dbReference type="SMART" id="SM00563"/>
    </source>
</evidence>
<dbReference type="Proteomes" id="UP000315369">
    <property type="component" value="Unassembled WGS sequence"/>
</dbReference>
<accession>A0A540WVM6</accession>
<evidence type="ECO:0000256" key="1">
    <source>
        <dbReference type="ARBA" id="ARBA00005189"/>
    </source>
</evidence>
<dbReference type="RefSeq" id="WP_141645232.1">
    <property type="nucleotide sequence ID" value="NZ_VIFM01000114.1"/>
</dbReference>
<evidence type="ECO:0000256" key="2">
    <source>
        <dbReference type="ARBA" id="ARBA00022679"/>
    </source>
</evidence>
<dbReference type="InterPro" id="IPR002123">
    <property type="entry name" value="Plipid/glycerol_acylTrfase"/>
</dbReference>
<dbReference type="EMBL" id="VIFM01000114">
    <property type="protein sequence ID" value="TQF13063.1"/>
    <property type="molecule type" value="Genomic_DNA"/>
</dbReference>
<protein>
    <submittedName>
        <fullName evidence="5">1-acyl-sn-glycerol-3-phosphate acyltransferase</fullName>
    </submittedName>
</protein>
<dbReference type="CDD" id="cd07989">
    <property type="entry name" value="LPLAT_AGPAT-like"/>
    <property type="match status" value="1"/>
</dbReference>
<name>A0A540WVM6_9BACT</name>
<dbReference type="PANTHER" id="PTHR10434">
    <property type="entry name" value="1-ACYL-SN-GLYCEROL-3-PHOSPHATE ACYLTRANSFERASE"/>
    <property type="match status" value="1"/>
</dbReference>
<dbReference type="Pfam" id="PF01553">
    <property type="entry name" value="Acyltransferase"/>
    <property type="match status" value="1"/>
</dbReference>
<comment type="caution">
    <text evidence="5">The sequence shown here is derived from an EMBL/GenBank/DDBJ whole genome shotgun (WGS) entry which is preliminary data.</text>
</comment>
<comment type="pathway">
    <text evidence="1">Lipid metabolism.</text>
</comment>
<dbReference type="PANTHER" id="PTHR10434:SF11">
    <property type="entry name" value="1-ACYL-SN-GLYCEROL-3-PHOSPHATE ACYLTRANSFERASE"/>
    <property type="match status" value="1"/>
</dbReference>
<dbReference type="SMART" id="SM00563">
    <property type="entry name" value="PlsC"/>
    <property type="match status" value="1"/>
</dbReference>
<reference evidence="5 6" key="1">
    <citation type="submission" date="2019-06" db="EMBL/GenBank/DDBJ databases">
        <authorList>
            <person name="Livingstone P."/>
            <person name="Whitworth D."/>
        </authorList>
    </citation>
    <scope>NUCLEOTIDE SEQUENCE [LARGE SCALE GENOMIC DNA]</scope>
    <source>
        <strain evidence="5 6">AM401</strain>
    </source>
</reference>
<dbReference type="SUPFAM" id="SSF69593">
    <property type="entry name" value="Glycerol-3-phosphate (1)-acyltransferase"/>
    <property type="match status" value="1"/>
</dbReference>
<keyword evidence="3 5" id="KW-0012">Acyltransferase</keyword>
<dbReference type="GO" id="GO:0003841">
    <property type="term" value="F:1-acylglycerol-3-phosphate O-acyltransferase activity"/>
    <property type="evidence" value="ECO:0007669"/>
    <property type="project" value="TreeGrafter"/>
</dbReference>
<organism evidence="5 6">
    <name type="scientific">Myxococcus llanfairpwllgwyngyllgogerychwyrndrobwllllantysiliogogogochensis</name>
    <dbReference type="NCBI Taxonomy" id="2590453"/>
    <lineage>
        <taxon>Bacteria</taxon>
        <taxon>Pseudomonadati</taxon>
        <taxon>Myxococcota</taxon>
        <taxon>Myxococcia</taxon>
        <taxon>Myxococcales</taxon>
        <taxon>Cystobacterineae</taxon>
        <taxon>Myxococcaceae</taxon>
        <taxon>Myxococcus</taxon>
    </lineage>
</organism>
<proteinExistence type="predicted"/>
<evidence type="ECO:0000313" key="6">
    <source>
        <dbReference type="Proteomes" id="UP000315369"/>
    </source>
</evidence>
<gene>
    <name evidence="5" type="ORF">FJV41_25920</name>
</gene>
<feature type="domain" description="Phospholipid/glycerol acyltransferase" evidence="4">
    <location>
        <begin position="80"/>
        <end position="194"/>
    </location>
</feature>
<evidence type="ECO:0000256" key="3">
    <source>
        <dbReference type="ARBA" id="ARBA00023315"/>
    </source>
</evidence>
<dbReference type="AlphaFoldDB" id="A0A540WVM6"/>
<dbReference type="OrthoDB" id="9809618at2"/>